<evidence type="ECO:0000313" key="3">
    <source>
        <dbReference type="EMBL" id="KAF2794867.1"/>
    </source>
</evidence>
<dbReference type="PANTHER" id="PTHR37402">
    <property type="entry name" value="GRAM DOMAIN-CONTAINING PROTEIN 4"/>
    <property type="match status" value="1"/>
</dbReference>
<gene>
    <name evidence="3" type="ORF">K505DRAFT_407283</name>
</gene>
<sequence length="612" mass="69374">MQAKEFVSISEDKAGLDRSNINEHDQVQLVQHHADTNPIDTPGPNAEENARVSSGHHIRKSISEKRHDAAIKLRKKLHIGKASDEPNPQDEILANAIEEKSDSRLDSSPPLPEKTTLRDALHNPIDTVKSKVSGQGNHQVAANIAAKEIPHGRDVDLLNAQATVECAQTDTEKMLATQTVEDLMKERQNMFVRWTLDRHVTKVRVLPKDTFILKSRASLQQLKKVKLLEYFAQRYGGQYVGYGSDPPPPSKESIMPNVERLIVASAPLQEIIMTTRRVYMWEERAETLKYLSIYLGLWYFNLILPGILSAIIYFVVDRHFHGNTLKNLREDVKRTENVHMTALTLTEFIEKKGDELWADELLEGLGPWLMVQLCDMANFFEVMRNFYEWRRPSRTIVTLGLIVLAIIGTAITPVWLLVKCATLSAGITFFGLFPIASNFPEYRLLASPVKRIFWNIPTHAQWSIQSIQAEGTRYQSEHSPPLPPSLHIKTSPYVTNISREVSEPHDHGSYTAHHSGSKGQLIISTTSIRFESRSLTQTMKIHFTLLFSQIQNLEKVDRIVSKNMPKPKLDTGKDLKIVSQGGAKYLVENVDQRDQVFSQVLGFSNAAWQVVW</sequence>
<organism evidence="3 4">
    <name type="scientific">Melanomma pulvis-pyrius CBS 109.77</name>
    <dbReference type="NCBI Taxonomy" id="1314802"/>
    <lineage>
        <taxon>Eukaryota</taxon>
        <taxon>Fungi</taxon>
        <taxon>Dikarya</taxon>
        <taxon>Ascomycota</taxon>
        <taxon>Pezizomycotina</taxon>
        <taxon>Dothideomycetes</taxon>
        <taxon>Pleosporomycetidae</taxon>
        <taxon>Pleosporales</taxon>
        <taxon>Melanommataceae</taxon>
        <taxon>Melanomma</taxon>
    </lineage>
</organism>
<accession>A0A6A6XGR4</accession>
<feature type="compositionally biased region" description="Basic and acidic residues" evidence="1">
    <location>
        <begin position="10"/>
        <end position="20"/>
    </location>
</feature>
<dbReference type="PANTHER" id="PTHR37402:SF1">
    <property type="entry name" value="GRAM DOMAIN-CONTAINING PROTEIN 4"/>
    <property type="match status" value="1"/>
</dbReference>
<proteinExistence type="predicted"/>
<dbReference type="AlphaFoldDB" id="A0A6A6XGR4"/>
<evidence type="ECO:0000313" key="4">
    <source>
        <dbReference type="Proteomes" id="UP000799757"/>
    </source>
</evidence>
<feature type="region of interest" description="Disordered" evidence="1">
    <location>
        <begin position="1"/>
        <end position="20"/>
    </location>
</feature>
<dbReference type="OrthoDB" id="1708389at2759"/>
<feature type="transmembrane region" description="Helical" evidence="2">
    <location>
        <begin position="297"/>
        <end position="316"/>
    </location>
</feature>
<dbReference type="EMBL" id="MU001877">
    <property type="protein sequence ID" value="KAF2794867.1"/>
    <property type="molecule type" value="Genomic_DNA"/>
</dbReference>
<reference evidence="3" key="1">
    <citation type="journal article" date="2020" name="Stud. Mycol.">
        <title>101 Dothideomycetes genomes: a test case for predicting lifestyles and emergence of pathogens.</title>
        <authorList>
            <person name="Haridas S."/>
            <person name="Albert R."/>
            <person name="Binder M."/>
            <person name="Bloem J."/>
            <person name="Labutti K."/>
            <person name="Salamov A."/>
            <person name="Andreopoulos B."/>
            <person name="Baker S."/>
            <person name="Barry K."/>
            <person name="Bills G."/>
            <person name="Bluhm B."/>
            <person name="Cannon C."/>
            <person name="Castanera R."/>
            <person name="Culley D."/>
            <person name="Daum C."/>
            <person name="Ezra D."/>
            <person name="Gonzalez J."/>
            <person name="Henrissat B."/>
            <person name="Kuo A."/>
            <person name="Liang C."/>
            <person name="Lipzen A."/>
            <person name="Lutzoni F."/>
            <person name="Magnuson J."/>
            <person name="Mondo S."/>
            <person name="Nolan M."/>
            <person name="Ohm R."/>
            <person name="Pangilinan J."/>
            <person name="Park H.-J."/>
            <person name="Ramirez L."/>
            <person name="Alfaro M."/>
            <person name="Sun H."/>
            <person name="Tritt A."/>
            <person name="Yoshinaga Y."/>
            <person name="Zwiers L.-H."/>
            <person name="Turgeon B."/>
            <person name="Goodwin S."/>
            <person name="Spatafora J."/>
            <person name="Crous P."/>
            <person name="Grigoriev I."/>
        </authorList>
    </citation>
    <scope>NUCLEOTIDE SEQUENCE</scope>
    <source>
        <strain evidence="3">CBS 109.77</strain>
    </source>
</reference>
<evidence type="ECO:0000256" key="1">
    <source>
        <dbReference type="SAM" id="MobiDB-lite"/>
    </source>
</evidence>
<keyword evidence="2" id="KW-0812">Transmembrane</keyword>
<dbReference type="Proteomes" id="UP000799757">
    <property type="component" value="Unassembled WGS sequence"/>
</dbReference>
<keyword evidence="2" id="KW-1133">Transmembrane helix</keyword>
<evidence type="ECO:0000256" key="2">
    <source>
        <dbReference type="SAM" id="Phobius"/>
    </source>
</evidence>
<feature type="transmembrane region" description="Helical" evidence="2">
    <location>
        <begin position="396"/>
        <end position="418"/>
    </location>
</feature>
<feature type="region of interest" description="Disordered" evidence="1">
    <location>
        <begin position="34"/>
        <end position="67"/>
    </location>
</feature>
<dbReference type="InterPro" id="IPR037847">
    <property type="entry name" value="GRAMDC4"/>
</dbReference>
<name>A0A6A6XGR4_9PLEO</name>
<keyword evidence="2" id="KW-0472">Membrane</keyword>
<protein>
    <submittedName>
        <fullName evidence="3">Uncharacterized protein</fullName>
    </submittedName>
</protein>
<feature type="region of interest" description="Disordered" evidence="1">
    <location>
        <begin position="98"/>
        <end position="118"/>
    </location>
</feature>
<dbReference type="GO" id="GO:0006915">
    <property type="term" value="P:apoptotic process"/>
    <property type="evidence" value="ECO:0007669"/>
    <property type="project" value="InterPro"/>
</dbReference>
<keyword evidence="4" id="KW-1185">Reference proteome</keyword>